<dbReference type="EMBL" id="JADIKD010000006">
    <property type="protein sequence ID" value="MFK2916098.1"/>
    <property type="molecule type" value="Genomic_DNA"/>
</dbReference>
<comment type="caution">
    <text evidence="2">The sequence shown here is derived from an EMBL/GenBank/DDBJ whole genome shotgun (WGS) entry which is preliminary data.</text>
</comment>
<name>A0ABW8K2S2_9GAMM</name>
<dbReference type="Gene3D" id="3.90.1340.10">
    <property type="entry name" value="Phage tail collar domain"/>
    <property type="match status" value="1"/>
</dbReference>
<keyword evidence="3" id="KW-1185">Reference proteome</keyword>
<dbReference type="InterPro" id="IPR037053">
    <property type="entry name" value="Phage_tail_collar_dom_sf"/>
</dbReference>
<dbReference type="Proteomes" id="UP001620408">
    <property type="component" value="Unassembled WGS sequence"/>
</dbReference>
<feature type="domain" description="Phage tail collar" evidence="1">
    <location>
        <begin position="7"/>
        <end position="61"/>
    </location>
</feature>
<organism evidence="2 3">
    <name type="scientific">Dyella koreensis</name>
    <dbReference type="NCBI Taxonomy" id="311235"/>
    <lineage>
        <taxon>Bacteria</taxon>
        <taxon>Pseudomonadati</taxon>
        <taxon>Pseudomonadota</taxon>
        <taxon>Gammaproteobacteria</taxon>
        <taxon>Lysobacterales</taxon>
        <taxon>Rhodanobacteraceae</taxon>
        <taxon>Dyella</taxon>
    </lineage>
</organism>
<evidence type="ECO:0000313" key="2">
    <source>
        <dbReference type="EMBL" id="MFK2916098.1"/>
    </source>
</evidence>
<gene>
    <name evidence="2" type="ORF">ISS97_02380</name>
</gene>
<protein>
    <submittedName>
        <fullName evidence="2">Phage tail protein</fullName>
    </submittedName>
</protein>
<evidence type="ECO:0000259" key="1">
    <source>
        <dbReference type="Pfam" id="PF07484"/>
    </source>
</evidence>
<dbReference type="Pfam" id="PF07484">
    <property type="entry name" value="Collar"/>
    <property type="match status" value="1"/>
</dbReference>
<accession>A0ABW8K2S2</accession>
<dbReference type="SUPFAM" id="SSF88874">
    <property type="entry name" value="Receptor-binding domain of short tail fibre protein gp12"/>
    <property type="match status" value="1"/>
</dbReference>
<reference evidence="2 3" key="1">
    <citation type="submission" date="2020-10" db="EMBL/GenBank/DDBJ databases">
        <title>Phylogeny of dyella-like bacteria.</title>
        <authorList>
            <person name="Fu J."/>
        </authorList>
    </citation>
    <scope>NUCLEOTIDE SEQUENCE [LARGE SCALE GENOMIC DNA]</scope>
    <source>
        <strain evidence="2 3">BB4</strain>
    </source>
</reference>
<evidence type="ECO:0000313" key="3">
    <source>
        <dbReference type="Proteomes" id="UP001620408"/>
    </source>
</evidence>
<proteinExistence type="predicted"/>
<sequence length="177" mass="18789">MSDPFIGEIQIYGFNFAPYNWAMCQGQLMPIQQNTALFSLLGTTFGGNGTSNYQLPNYIGNAACGQGAGPGLTPRVMGETFGSDSVTLLLNQMPAHTHGARIYNQPTSANRSGIPASGDAVITPESVTILAVTTTTNTTFPVQTIGITGNSQPHENQQPYLTLNFCISLAGTFPQRP</sequence>
<dbReference type="RefSeq" id="WP_379984755.1">
    <property type="nucleotide sequence ID" value="NZ_JADIKD010000006.1"/>
</dbReference>
<dbReference type="InterPro" id="IPR011083">
    <property type="entry name" value="Phage_tail_collar_dom"/>
</dbReference>